<evidence type="ECO:0000259" key="3">
    <source>
        <dbReference type="Pfam" id="PF25919"/>
    </source>
</evidence>
<keyword evidence="5" id="KW-1185">Reference proteome</keyword>
<dbReference type="RefSeq" id="WP_343353404.1">
    <property type="nucleotide sequence ID" value="NZ_CP145316.1"/>
</dbReference>
<evidence type="ECO:0000313" key="4">
    <source>
        <dbReference type="EMBL" id="XAM17848.1"/>
    </source>
</evidence>
<sequence length="320" mass="35760">MKLTFICAIVLASVFAMAAQKPQAVFSIPTISPKKQNIAQIKQYYATISADESRNISLSVRVDGFIQKLFVDKIYTQVAKGEPLFSLYSAELIDAQSEFLATRNRLSNEKLALLGVDSKEIDKIAKTHKILNEVTFYAPIDGVVFTKNVNVGSGVKKGDEVFRIINLDKVWAIASINQEDLAFLKASSTKAYIMFEGNSEKIPAELEMVYPQVSEGFLKARFVIDNAKGDIFPDMFAYVFIESPATQRLTLPSNAVLYKDRKYFVFVEDDGAFLPQEVEAKRIMGTKFYEILSGVDESQKVAQNALFILDSDAQNNGDYE</sequence>
<evidence type="ECO:0000256" key="1">
    <source>
        <dbReference type="ARBA" id="ARBA00022448"/>
    </source>
</evidence>
<accession>A0ABZ3F3V6</accession>
<dbReference type="Gene3D" id="2.40.30.170">
    <property type="match status" value="1"/>
</dbReference>
<dbReference type="InterPro" id="IPR051909">
    <property type="entry name" value="MFP_Cation_Efflux"/>
</dbReference>
<gene>
    <name evidence="4" type="ORF">V3I05_09175</name>
</gene>
<keyword evidence="1" id="KW-0813">Transport</keyword>
<dbReference type="PANTHER" id="PTHR30097:SF15">
    <property type="entry name" value="CATION EFFLUX SYSTEM PROTEIN CUSB"/>
    <property type="match status" value="1"/>
</dbReference>
<dbReference type="Proteomes" id="UP001434737">
    <property type="component" value="Chromosome"/>
</dbReference>
<organism evidence="4 5">
    <name type="scientific">Helicobacter mastomyrinus</name>
    <dbReference type="NCBI Taxonomy" id="287948"/>
    <lineage>
        <taxon>Bacteria</taxon>
        <taxon>Pseudomonadati</taxon>
        <taxon>Campylobacterota</taxon>
        <taxon>Epsilonproteobacteria</taxon>
        <taxon>Campylobacterales</taxon>
        <taxon>Helicobacteraceae</taxon>
        <taxon>Helicobacter</taxon>
    </lineage>
</organism>
<proteinExistence type="predicted"/>
<feature type="signal peptide" evidence="2">
    <location>
        <begin position="1"/>
        <end position="18"/>
    </location>
</feature>
<feature type="chain" id="PRO_5046135431" evidence="2">
    <location>
        <begin position="19"/>
        <end position="320"/>
    </location>
</feature>
<evidence type="ECO:0000256" key="2">
    <source>
        <dbReference type="SAM" id="SignalP"/>
    </source>
</evidence>
<dbReference type="EMBL" id="CP145316">
    <property type="protein sequence ID" value="XAM17848.1"/>
    <property type="molecule type" value="Genomic_DNA"/>
</dbReference>
<dbReference type="SUPFAM" id="SSF111369">
    <property type="entry name" value="HlyD-like secretion proteins"/>
    <property type="match status" value="1"/>
</dbReference>
<dbReference type="Gene3D" id="2.40.420.20">
    <property type="match status" value="1"/>
</dbReference>
<evidence type="ECO:0000313" key="5">
    <source>
        <dbReference type="Proteomes" id="UP001434737"/>
    </source>
</evidence>
<dbReference type="Pfam" id="PF25919">
    <property type="entry name" value="BSH_CusB"/>
    <property type="match status" value="1"/>
</dbReference>
<dbReference type="PANTHER" id="PTHR30097">
    <property type="entry name" value="CATION EFFLUX SYSTEM PROTEIN CUSB"/>
    <property type="match status" value="1"/>
</dbReference>
<keyword evidence="2" id="KW-0732">Signal</keyword>
<dbReference type="InterPro" id="IPR058790">
    <property type="entry name" value="BSH_CusB"/>
</dbReference>
<reference evidence="4 5" key="1">
    <citation type="submission" date="2024-02" db="EMBL/GenBank/DDBJ databases">
        <title>Genome and pathogenicity analysis of Helicobacter mastomyrinus isolated from mice.</title>
        <authorList>
            <person name="Zhu L."/>
        </authorList>
    </citation>
    <scope>NUCLEOTIDE SEQUENCE [LARGE SCALE GENOMIC DNA]</scope>
    <source>
        <strain evidence="4 5">Hm-17</strain>
    </source>
</reference>
<protein>
    <submittedName>
        <fullName evidence="4">HlyD family efflux transporter periplasmic adaptor subunit</fullName>
    </submittedName>
</protein>
<name>A0ABZ3F3V6_9HELI</name>
<feature type="domain" description="CusB-like barrel-sandwich hybrid" evidence="3">
    <location>
        <begin position="59"/>
        <end position="164"/>
    </location>
</feature>